<dbReference type="Pfam" id="PF03693">
    <property type="entry name" value="ParD_antitoxin"/>
    <property type="match status" value="1"/>
</dbReference>
<evidence type="ECO:0000256" key="2">
    <source>
        <dbReference type="ARBA" id="ARBA00022649"/>
    </source>
</evidence>
<dbReference type="Proteomes" id="UP000520770">
    <property type="component" value="Unassembled WGS sequence"/>
</dbReference>
<dbReference type="PANTHER" id="PTHR36582">
    <property type="entry name" value="ANTITOXIN PARD"/>
    <property type="match status" value="1"/>
</dbReference>
<proteinExistence type="inferred from homology"/>
<dbReference type="Gene3D" id="6.10.10.120">
    <property type="entry name" value="Antitoxin ParD1-like"/>
    <property type="match status" value="1"/>
</dbReference>
<sequence>MSDNLKELPMRTTQSLSITLPIEMAEMVKAKVASGEYASESEVIRDGLRTLIARDAAIEKWLVEEVVPTIEAVDAGRVKARPLEETRERLHARIDRMVADRR</sequence>
<comment type="caution">
    <text evidence="5">The sequence shown here is derived from an EMBL/GenBank/DDBJ whole genome shotgun (WGS) entry which is preliminary data.</text>
</comment>
<evidence type="ECO:0000313" key="7">
    <source>
        <dbReference type="Proteomes" id="UP000524535"/>
    </source>
</evidence>
<dbReference type="AlphaFoldDB" id="A0A7W6UZ83"/>
<name>A0A7W6UZ83_9HYPH</name>
<keyword evidence="2" id="KW-1277">Toxin-antitoxin system</keyword>
<dbReference type="EMBL" id="JACIGW010000002">
    <property type="protein sequence ID" value="MBB4348327.1"/>
    <property type="molecule type" value="Genomic_DNA"/>
</dbReference>
<evidence type="ECO:0000313" key="8">
    <source>
        <dbReference type="Proteomes" id="UP000576087"/>
    </source>
</evidence>
<evidence type="ECO:0000313" key="6">
    <source>
        <dbReference type="Proteomes" id="UP000520770"/>
    </source>
</evidence>
<dbReference type="CDD" id="cd22231">
    <property type="entry name" value="RHH_NikR_HicB-like"/>
    <property type="match status" value="1"/>
</dbReference>
<evidence type="ECO:0000313" key="4">
    <source>
        <dbReference type="EMBL" id="MBB4411563.1"/>
    </source>
</evidence>
<evidence type="ECO:0000256" key="1">
    <source>
        <dbReference type="ARBA" id="ARBA00008580"/>
    </source>
</evidence>
<dbReference type="InterPro" id="IPR038296">
    <property type="entry name" value="ParD_sf"/>
</dbReference>
<dbReference type="InterPro" id="IPR022789">
    <property type="entry name" value="ParD"/>
</dbReference>
<organism evidence="5 8">
    <name type="scientific">Aliirhizobium cellulosilyticum</name>
    <dbReference type="NCBI Taxonomy" id="393664"/>
    <lineage>
        <taxon>Bacteria</taxon>
        <taxon>Pseudomonadati</taxon>
        <taxon>Pseudomonadota</taxon>
        <taxon>Alphaproteobacteria</taxon>
        <taxon>Hyphomicrobiales</taxon>
        <taxon>Rhizobiaceae</taxon>
        <taxon>Aliirhizobium</taxon>
    </lineage>
</organism>
<dbReference type="PANTHER" id="PTHR36582:SF2">
    <property type="entry name" value="ANTITOXIN PARD"/>
    <property type="match status" value="1"/>
</dbReference>
<accession>A0A7W6UZ83</accession>
<dbReference type="SUPFAM" id="SSF47598">
    <property type="entry name" value="Ribbon-helix-helix"/>
    <property type="match status" value="1"/>
</dbReference>
<reference evidence="6 7" key="1">
    <citation type="submission" date="2020-08" db="EMBL/GenBank/DDBJ databases">
        <title>Genomic Encyclopedia of Type Strains, Phase IV (KMG-V): Genome sequencing to study the core and pangenomes of soil and plant-associated prokaryotes.</title>
        <authorList>
            <person name="Whitman W."/>
        </authorList>
    </citation>
    <scope>NUCLEOTIDE SEQUENCE [LARGE SCALE GENOMIC DNA]</scope>
    <source>
        <strain evidence="4 7">SEMIA 444</strain>
        <strain evidence="3 6">SEMIA 448</strain>
        <strain evidence="5 8">SEMIA 452</strain>
    </source>
</reference>
<evidence type="ECO:0000313" key="3">
    <source>
        <dbReference type="EMBL" id="MBB4348327.1"/>
    </source>
</evidence>
<dbReference type="InterPro" id="IPR010985">
    <property type="entry name" value="Ribbon_hlx_hlx"/>
</dbReference>
<dbReference type="Proteomes" id="UP000524535">
    <property type="component" value="Unassembled WGS sequence"/>
</dbReference>
<protein>
    <submittedName>
        <fullName evidence="5">Putative addiction module CopG family antidote</fullName>
    </submittedName>
</protein>
<dbReference type="EMBL" id="JACIGY010000002">
    <property type="protein sequence ID" value="MBB4411563.1"/>
    <property type="molecule type" value="Genomic_DNA"/>
</dbReference>
<evidence type="ECO:0000313" key="5">
    <source>
        <dbReference type="EMBL" id="MBB4446254.1"/>
    </source>
</evidence>
<dbReference type="EMBL" id="JACIHM010000002">
    <property type="protein sequence ID" value="MBB4446254.1"/>
    <property type="molecule type" value="Genomic_DNA"/>
</dbReference>
<dbReference type="GO" id="GO:0006355">
    <property type="term" value="P:regulation of DNA-templated transcription"/>
    <property type="evidence" value="ECO:0007669"/>
    <property type="project" value="InterPro"/>
</dbReference>
<comment type="similarity">
    <text evidence="1">Belongs to the ParD antitoxin family.</text>
</comment>
<gene>
    <name evidence="4" type="ORF">GGE31_002068</name>
    <name evidence="3" type="ORF">GGE33_002069</name>
    <name evidence="5" type="ORF">GGE35_002070</name>
</gene>
<keyword evidence="7" id="KW-1185">Reference proteome</keyword>
<dbReference type="Proteomes" id="UP000576087">
    <property type="component" value="Unassembled WGS sequence"/>
</dbReference>